<feature type="domain" description="Saccharopine dehydrogenase NADP binding" evidence="3">
    <location>
        <begin position="9"/>
        <end position="134"/>
    </location>
</feature>
<dbReference type="Pfam" id="PF03435">
    <property type="entry name" value="Sacchrp_dh_NADP"/>
    <property type="match status" value="1"/>
</dbReference>
<dbReference type="GO" id="GO:0009247">
    <property type="term" value="P:glycolipid biosynthetic process"/>
    <property type="evidence" value="ECO:0007669"/>
    <property type="project" value="TreeGrafter"/>
</dbReference>
<feature type="transmembrane region" description="Helical" evidence="2">
    <location>
        <begin position="280"/>
        <end position="302"/>
    </location>
</feature>
<sequence>MSPATPFDVVLYGATGFTGSLTAQYLAVHPQAPKVAFAGRNLEKLRNVRDKLTNVSKERLESIELIEASASDYASLQRLAASAKVVINMVGPYGQLGGFEVAKAAAEAGKGYVDLTGESDVFEHIAKDLHAVAKQTKAVLVPSSGFDSMPFDLSTYFAVQEVKKIMGPAADVDHVVCGYLVKGTMSGGTLASAVSMRDHPDALKYNKPYLFSPVQGSLVPKVAFSRWLPQFNKYGSFSLFTPHNTRVVSRTWGLLEEARLPVRYGSTFRYLEGFVAPSKFAAIAASTIFQILAWLIFQFAFVGNFLKKLVPQGTGGSMEKQLQGFANVRTVAYGRDGKTQGLSVFRVKGDPGYLKTAAFISETALTLALEKERLSPLAQQGGVLTTASIGAEALADRLGKYAGVTIESANITGSADPSAVLKQ</sequence>
<evidence type="ECO:0000313" key="5">
    <source>
        <dbReference type="Proteomes" id="UP001217754"/>
    </source>
</evidence>
<gene>
    <name evidence="4" type="ORF">MJAP1_004059</name>
</gene>
<dbReference type="SUPFAM" id="SSF51735">
    <property type="entry name" value="NAD(P)-binding Rossmann-fold domains"/>
    <property type="match status" value="1"/>
</dbReference>
<protein>
    <recommendedName>
        <fullName evidence="3">Saccharopine dehydrogenase NADP binding domain-containing protein</fullName>
    </recommendedName>
</protein>
<dbReference type="PANTHER" id="PTHR12286">
    <property type="entry name" value="SACCHAROPINE DEHYDROGENASE-LIKE OXIDOREDUCTASE"/>
    <property type="match status" value="1"/>
</dbReference>
<dbReference type="InterPro" id="IPR051276">
    <property type="entry name" value="Saccharopine_DH-like_oxidrdct"/>
</dbReference>
<dbReference type="RefSeq" id="XP_060123963.1">
    <property type="nucleotide sequence ID" value="XM_060267980.1"/>
</dbReference>
<proteinExistence type="inferred from homology"/>
<keyword evidence="2" id="KW-0812">Transmembrane</keyword>
<accession>A0AAF0F7D7</accession>
<keyword evidence="2" id="KW-0472">Membrane</keyword>
<evidence type="ECO:0000256" key="1">
    <source>
        <dbReference type="ARBA" id="ARBA00038048"/>
    </source>
</evidence>
<dbReference type="Proteomes" id="UP001217754">
    <property type="component" value="Chromosome 8"/>
</dbReference>
<evidence type="ECO:0000259" key="3">
    <source>
        <dbReference type="Pfam" id="PF03435"/>
    </source>
</evidence>
<reference evidence="4" key="1">
    <citation type="submission" date="2023-03" db="EMBL/GenBank/DDBJ databases">
        <title>Mating type loci evolution in Malassezia.</title>
        <authorList>
            <person name="Coelho M.A."/>
        </authorList>
    </citation>
    <scope>NUCLEOTIDE SEQUENCE</scope>
    <source>
        <strain evidence="4">CBS 9431</strain>
    </source>
</reference>
<evidence type="ECO:0000313" key="4">
    <source>
        <dbReference type="EMBL" id="WFD41066.1"/>
    </source>
</evidence>
<name>A0AAF0F7D7_9BASI</name>
<keyword evidence="5" id="KW-1185">Reference proteome</keyword>
<comment type="similarity">
    <text evidence="1">Belongs to the saccharopine dehydrogenase family.</text>
</comment>
<keyword evidence="2" id="KW-1133">Transmembrane helix</keyword>
<dbReference type="GO" id="GO:0005739">
    <property type="term" value="C:mitochondrion"/>
    <property type="evidence" value="ECO:0007669"/>
    <property type="project" value="TreeGrafter"/>
</dbReference>
<dbReference type="GeneID" id="85227710"/>
<dbReference type="InterPro" id="IPR036291">
    <property type="entry name" value="NAD(P)-bd_dom_sf"/>
</dbReference>
<dbReference type="PANTHER" id="PTHR12286:SF5">
    <property type="entry name" value="SACCHAROPINE DEHYDROGENASE-LIKE OXIDOREDUCTASE"/>
    <property type="match status" value="1"/>
</dbReference>
<dbReference type="EMBL" id="CP119965">
    <property type="protein sequence ID" value="WFD41066.1"/>
    <property type="molecule type" value="Genomic_DNA"/>
</dbReference>
<dbReference type="InterPro" id="IPR005097">
    <property type="entry name" value="Sacchrp_dh_NADP-bd"/>
</dbReference>
<organism evidence="4 5">
    <name type="scientific">Malassezia japonica</name>
    <dbReference type="NCBI Taxonomy" id="223818"/>
    <lineage>
        <taxon>Eukaryota</taxon>
        <taxon>Fungi</taxon>
        <taxon>Dikarya</taxon>
        <taxon>Basidiomycota</taxon>
        <taxon>Ustilaginomycotina</taxon>
        <taxon>Malasseziomycetes</taxon>
        <taxon>Malasseziales</taxon>
        <taxon>Malasseziaceae</taxon>
        <taxon>Malassezia</taxon>
    </lineage>
</organism>
<dbReference type="AlphaFoldDB" id="A0AAF0F7D7"/>
<dbReference type="GO" id="GO:0005886">
    <property type="term" value="C:plasma membrane"/>
    <property type="evidence" value="ECO:0007669"/>
    <property type="project" value="TreeGrafter"/>
</dbReference>
<evidence type="ECO:0000256" key="2">
    <source>
        <dbReference type="SAM" id="Phobius"/>
    </source>
</evidence>
<dbReference type="Gene3D" id="3.40.50.720">
    <property type="entry name" value="NAD(P)-binding Rossmann-like Domain"/>
    <property type="match status" value="1"/>
</dbReference>
<dbReference type="GO" id="GO:0005811">
    <property type="term" value="C:lipid droplet"/>
    <property type="evidence" value="ECO:0007669"/>
    <property type="project" value="TreeGrafter"/>
</dbReference>